<protein>
    <submittedName>
        <fullName evidence="2">Uncharacterized protein</fullName>
    </submittedName>
</protein>
<evidence type="ECO:0000256" key="1">
    <source>
        <dbReference type="SAM" id="MobiDB-lite"/>
    </source>
</evidence>
<accession>A0AAW2UD56</accession>
<dbReference type="AlphaFoldDB" id="A0AAW2UD56"/>
<gene>
    <name evidence="2" type="ORF">Slati_3358500</name>
</gene>
<name>A0AAW2UD56_9LAMI</name>
<proteinExistence type="predicted"/>
<feature type="region of interest" description="Disordered" evidence="1">
    <location>
        <begin position="1"/>
        <end position="34"/>
    </location>
</feature>
<organism evidence="2">
    <name type="scientific">Sesamum latifolium</name>
    <dbReference type="NCBI Taxonomy" id="2727402"/>
    <lineage>
        <taxon>Eukaryota</taxon>
        <taxon>Viridiplantae</taxon>
        <taxon>Streptophyta</taxon>
        <taxon>Embryophyta</taxon>
        <taxon>Tracheophyta</taxon>
        <taxon>Spermatophyta</taxon>
        <taxon>Magnoliopsida</taxon>
        <taxon>eudicotyledons</taxon>
        <taxon>Gunneridae</taxon>
        <taxon>Pentapetalae</taxon>
        <taxon>asterids</taxon>
        <taxon>lamiids</taxon>
        <taxon>Lamiales</taxon>
        <taxon>Pedaliaceae</taxon>
        <taxon>Sesamum</taxon>
    </lineage>
</organism>
<reference evidence="2" key="2">
    <citation type="journal article" date="2024" name="Plant">
        <title>Genomic evolution and insights into agronomic trait innovations of Sesamum species.</title>
        <authorList>
            <person name="Miao H."/>
            <person name="Wang L."/>
            <person name="Qu L."/>
            <person name="Liu H."/>
            <person name="Sun Y."/>
            <person name="Le M."/>
            <person name="Wang Q."/>
            <person name="Wei S."/>
            <person name="Zheng Y."/>
            <person name="Lin W."/>
            <person name="Duan Y."/>
            <person name="Cao H."/>
            <person name="Xiong S."/>
            <person name="Wang X."/>
            <person name="Wei L."/>
            <person name="Li C."/>
            <person name="Ma Q."/>
            <person name="Ju M."/>
            <person name="Zhao R."/>
            <person name="Li G."/>
            <person name="Mu C."/>
            <person name="Tian Q."/>
            <person name="Mei H."/>
            <person name="Zhang T."/>
            <person name="Gao T."/>
            <person name="Zhang H."/>
        </authorList>
    </citation>
    <scope>NUCLEOTIDE SEQUENCE</scope>
    <source>
        <strain evidence="2">KEN1</strain>
    </source>
</reference>
<feature type="region of interest" description="Disordered" evidence="1">
    <location>
        <begin position="77"/>
        <end position="101"/>
    </location>
</feature>
<sequence length="113" mass="11042">MGRAPCLLSAGGTGTKMSPSAPSSGASTSDGVATRAGVSAATCSRIATETICWMAPNRAGDNSSVEVFEEVLRRGGSVAGPTTLGNGGVDAKETGADPPLADVGGIPVTTYKA</sequence>
<feature type="compositionally biased region" description="Low complexity" evidence="1">
    <location>
        <begin position="18"/>
        <end position="29"/>
    </location>
</feature>
<evidence type="ECO:0000313" key="2">
    <source>
        <dbReference type="EMBL" id="KAL0415266.1"/>
    </source>
</evidence>
<dbReference type="EMBL" id="JACGWN010000012">
    <property type="protein sequence ID" value="KAL0415266.1"/>
    <property type="molecule type" value="Genomic_DNA"/>
</dbReference>
<comment type="caution">
    <text evidence="2">The sequence shown here is derived from an EMBL/GenBank/DDBJ whole genome shotgun (WGS) entry which is preliminary data.</text>
</comment>
<reference evidence="2" key="1">
    <citation type="submission" date="2020-06" db="EMBL/GenBank/DDBJ databases">
        <authorList>
            <person name="Li T."/>
            <person name="Hu X."/>
            <person name="Zhang T."/>
            <person name="Song X."/>
            <person name="Zhang H."/>
            <person name="Dai N."/>
            <person name="Sheng W."/>
            <person name="Hou X."/>
            <person name="Wei L."/>
        </authorList>
    </citation>
    <scope>NUCLEOTIDE SEQUENCE</scope>
    <source>
        <strain evidence="2">KEN1</strain>
        <tissue evidence="2">Leaf</tissue>
    </source>
</reference>